<comment type="similarity">
    <text evidence="11">Belongs to the ApbE family.</text>
</comment>
<evidence type="ECO:0000256" key="4">
    <source>
        <dbReference type="ARBA" id="ARBA00022630"/>
    </source>
</evidence>
<dbReference type="Proteomes" id="UP001368500">
    <property type="component" value="Unassembled WGS sequence"/>
</dbReference>
<evidence type="ECO:0000256" key="10">
    <source>
        <dbReference type="ARBA" id="ARBA00048540"/>
    </source>
</evidence>
<organism evidence="13 14">
    <name type="scientific">Pseudaquabacterium rugosum</name>
    <dbReference type="NCBI Taxonomy" id="2984194"/>
    <lineage>
        <taxon>Bacteria</taxon>
        <taxon>Pseudomonadati</taxon>
        <taxon>Pseudomonadota</taxon>
        <taxon>Betaproteobacteria</taxon>
        <taxon>Burkholderiales</taxon>
        <taxon>Sphaerotilaceae</taxon>
        <taxon>Pseudaquabacterium</taxon>
    </lineage>
</organism>
<dbReference type="EC" id="2.7.1.180" evidence="2 11"/>
<evidence type="ECO:0000256" key="8">
    <source>
        <dbReference type="ARBA" id="ARBA00022842"/>
    </source>
</evidence>
<dbReference type="Pfam" id="PF02424">
    <property type="entry name" value="ApbE"/>
    <property type="match status" value="1"/>
</dbReference>
<evidence type="ECO:0000256" key="7">
    <source>
        <dbReference type="ARBA" id="ARBA00022827"/>
    </source>
</evidence>
<keyword evidence="5 11" id="KW-0808">Transferase</keyword>
<dbReference type="InterPro" id="IPR006311">
    <property type="entry name" value="TAT_signal"/>
</dbReference>
<evidence type="ECO:0000313" key="14">
    <source>
        <dbReference type="Proteomes" id="UP001368500"/>
    </source>
</evidence>
<evidence type="ECO:0000256" key="5">
    <source>
        <dbReference type="ARBA" id="ARBA00022679"/>
    </source>
</evidence>
<protein>
    <recommendedName>
        <fullName evidence="3 11">FAD:protein FMN transferase</fullName>
        <ecNumber evidence="2 11">2.7.1.180</ecNumber>
    </recommendedName>
    <alternativeName>
        <fullName evidence="9 11">Flavin transferase</fullName>
    </alternativeName>
</protein>
<evidence type="ECO:0000256" key="1">
    <source>
        <dbReference type="ARBA" id="ARBA00001946"/>
    </source>
</evidence>
<evidence type="ECO:0000313" key="13">
    <source>
        <dbReference type="EMBL" id="MEK8029144.1"/>
    </source>
</evidence>
<dbReference type="InterPro" id="IPR024932">
    <property type="entry name" value="ApbE"/>
</dbReference>
<sequence length="360" mass="37749">MGDTRAPAAGSPAVAGLSRRQALTGLLLTAGLQRAGPARAAWPPSAVLRQTRELMGTRVSLTVVAADTPQRQAALDAAWAGLAAGSVQLSRFTPDGPLQALARAAGQPRWIEVPPLVWQVLGQAQAVSQATDGAFDVTVGAYRDWDFRAGAPERLPAPSVLRAQRLWVDWRAVERHPQRPAARLHRPGMTLDLGGIAKLPLLEAALRTLRDHGVHDAMIDGGGDVLCQGSHAGAPWRVGVRDPRAPARLAAVLSLHDGVVASSGDYERGFVQAGRRYHHVLDPATGWPTRGVPGVALRAARVADVNGLGSAIMVGGPLRARAWLAARPQVQALIATPDGHWLTPGWPADPSGAGPRGSTG</sequence>
<dbReference type="PANTHER" id="PTHR30040">
    <property type="entry name" value="THIAMINE BIOSYNTHESIS LIPOPROTEIN APBE"/>
    <property type="match status" value="1"/>
</dbReference>
<evidence type="ECO:0000256" key="9">
    <source>
        <dbReference type="ARBA" id="ARBA00031306"/>
    </source>
</evidence>
<keyword evidence="6 11" id="KW-0479">Metal-binding</keyword>
<comment type="cofactor">
    <cofactor evidence="1">
        <name>Mg(2+)</name>
        <dbReference type="ChEBI" id="CHEBI:18420"/>
    </cofactor>
</comment>
<evidence type="ECO:0000256" key="2">
    <source>
        <dbReference type="ARBA" id="ARBA00011955"/>
    </source>
</evidence>
<gene>
    <name evidence="13" type="ORF">AACH11_24575</name>
</gene>
<dbReference type="PROSITE" id="PS51318">
    <property type="entry name" value="TAT"/>
    <property type="match status" value="1"/>
</dbReference>
<keyword evidence="8 11" id="KW-0460">Magnesium</keyword>
<dbReference type="RefSeq" id="WP_341376929.1">
    <property type="nucleotide sequence ID" value="NZ_JBBUTF010000043.1"/>
</dbReference>
<dbReference type="PIRSF" id="PIRSF006268">
    <property type="entry name" value="ApbE"/>
    <property type="match status" value="1"/>
</dbReference>
<dbReference type="InterPro" id="IPR003374">
    <property type="entry name" value="ApbE-like_sf"/>
</dbReference>
<dbReference type="EMBL" id="JBBUTF010000043">
    <property type="protein sequence ID" value="MEK8029144.1"/>
    <property type="molecule type" value="Genomic_DNA"/>
</dbReference>
<evidence type="ECO:0000256" key="6">
    <source>
        <dbReference type="ARBA" id="ARBA00022723"/>
    </source>
</evidence>
<dbReference type="PANTHER" id="PTHR30040:SF2">
    <property type="entry name" value="FAD:PROTEIN FMN TRANSFERASE"/>
    <property type="match status" value="1"/>
</dbReference>
<proteinExistence type="inferred from homology"/>
<feature type="region of interest" description="Disordered" evidence="12">
    <location>
        <begin position="341"/>
        <end position="360"/>
    </location>
</feature>
<dbReference type="GO" id="GO:0016740">
    <property type="term" value="F:transferase activity"/>
    <property type="evidence" value="ECO:0007669"/>
    <property type="project" value="UniProtKB-KW"/>
</dbReference>
<keyword evidence="7 11" id="KW-0274">FAD</keyword>
<evidence type="ECO:0000256" key="12">
    <source>
        <dbReference type="SAM" id="MobiDB-lite"/>
    </source>
</evidence>
<reference evidence="13 14" key="1">
    <citation type="submission" date="2024-04" db="EMBL/GenBank/DDBJ databases">
        <title>Novel species of the genus Ideonella isolated from streams.</title>
        <authorList>
            <person name="Lu H."/>
        </authorList>
    </citation>
    <scope>NUCLEOTIDE SEQUENCE [LARGE SCALE GENOMIC DNA]</scope>
    <source>
        <strain evidence="13 14">BYS139W</strain>
    </source>
</reference>
<evidence type="ECO:0000256" key="11">
    <source>
        <dbReference type="PIRNR" id="PIRNR006268"/>
    </source>
</evidence>
<name>A0ABU9BJA8_9BURK</name>
<keyword evidence="14" id="KW-1185">Reference proteome</keyword>
<dbReference type="SUPFAM" id="SSF143631">
    <property type="entry name" value="ApbE-like"/>
    <property type="match status" value="1"/>
</dbReference>
<comment type="catalytic activity">
    <reaction evidence="10 11">
        <text>L-threonyl-[protein] + FAD = FMN-L-threonyl-[protein] + AMP + H(+)</text>
        <dbReference type="Rhea" id="RHEA:36847"/>
        <dbReference type="Rhea" id="RHEA-COMP:11060"/>
        <dbReference type="Rhea" id="RHEA-COMP:11061"/>
        <dbReference type="ChEBI" id="CHEBI:15378"/>
        <dbReference type="ChEBI" id="CHEBI:30013"/>
        <dbReference type="ChEBI" id="CHEBI:57692"/>
        <dbReference type="ChEBI" id="CHEBI:74257"/>
        <dbReference type="ChEBI" id="CHEBI:456215"/>
        <dbReference type="EC" id="2.7.1.180"/>
    </reaction>
</comment>
<comment type="caution">
    <text evidence="13">The sequence shown here is derived from an EMBL/GenBank/DDBJ whole genome shotgun (WGS) entry which is preliminary data.</text>
</comment>
<accession>A0ABU9BJA8</accession>
<keyword evidence="4 11" id="KW-0285">Flavoprotein</keyword>
<dbReference type="Gene3D" id="3.10.520.10">
    <property type="entry name" value="ApbE-like domains"/>
    <property type="match status" value="1"/>
</dbReference>
<evidence type="ECO:0000256" key="3">
    <source>
        <dbReference type="ARBA" id="ARBA00016337"/>
    </source>
</evidence>